<reference evidence="9 10" key="1">
    <citation type="submission" date="2019-08" db="EMBL/GenBank/DDBJ databases">
        <title>The genome of the soybean aphid Biotype 1, its phylome, world population structure and adaptation to the North American continent.</title>
        <authorList>
            <person name="Giordano R."/>
            <person name="Donthu R.K."/>
            <person name="Hernandez A.G."/>
            <person name="Wright C.L."/>
            <person name="Zimin A.V."/>
        </authorList>
    </citation>
    <scope>NUCLEOTIDE SEQUENCE [LARGE SCALE GENOMIC DNA]</scope>
    <source>
        <tissue evidence="9">Whole aphids</tissue>
    </source>
</reference>
<dbReference type="GO" id="GO:0016787">
    <property type="term" value="F:hydrolase activity"/>
    <property type="evidence" value="ECO:0007669"/>
    <property type="project" value="UniProtKB-KW"/>
</dbReference>
<feature type="domain" description="DDE Tnp4" evidence="8">
    <location>
        <begin position="247"/>
        <end position="412"/>
    </location>
</feature>
<keyword evidence="4" id="KW-0540">Nuclease</keyword>
<evidence type="ECO:0000256" key="1">
    <source>
        <dbReference type="ARBA" id="ARBA00001968"/>
    </source>
</evidence>
<evidence type="ECO:0000256" key="3">
    <source>
        <dbReference type="ARBA" id="ARBA00006958"/>
    </source>
</evidence>
<comment type="cofactor">
    <cofactor evidence="1">
        <name>a divalent metal cation</name>
        <dbReference type="ChEBI" id="CHEBI:60240"/>
    </cofactor>
</comment>
<dbReference type="GO" id="GO:0005634">
    <property type="term" value="C:nucleus"/>
    <property type="evidence" value="ECO:0007669"/>
    <property type="project" value="UniProtKB-SubCell"/>
</dbReference>
<dbReference type="InterPro" id="IPR045249">
    <property type="entry name" value="HARBI1-like"/>
</dbReference>
<name>A0A6G0UAW0_APHGL</name>
<evidence type="ECO:0000256" key="4">
    <source>
        <dbReference type="ARBA" id="ARBA00022722"/>
    </source>
</evidence>
<dbReference type="EMBL" id="VYZN01000001">
    <property type="protein sequence ID" value="KAE9545386.1"/>
    <property type="molecule type" value="Genomic_DNA"/>
</dbReference>
<evidence type="ECO:0000313" key="9">
    <source>
        <dbReference type="EMBL" id="KAE9545386.1"/>
    </source>
</evidence>
<comment type="subcellular location">
    <subcellularLocation>
        <location evidence="2">Nucleus</location>
    </subcellularLocation>
</comment>
<dbReference type="OrthoDB" id="6571700at2759"/>
<dbReference type="PANTHER" id="PTHR22930:SF269">
    <property type="entry name" value="NUCLEASE HARBI1-LIKE PROTEIN"/>
    <property type="match status" value="1"/>
</dbReference>
<dbReference type="InterPro" id="IPR027806">
    <property type="entry name" value="HARBI1_dom"/>
</dbReference>
<organism evidence="9 10">
    <name type="scientific">Aphis glycines</name>
    <name type="common">Soybean aphid</name>
    <dbReference type="NCBI Taxonomy" id="307491"/>
    <lineage>
        <taxon>Eukaryota</taxon>
        <taxon>Metazoa</taxon>
        <taxon>Ecdysozoa</taxon>
        <taxon>Arthropoda</taxon>
        <taxon>Hexapoda</taxon>
        <taxon>Insecta</taxon>
        <taxon>Pterygota</taxon>
        <taxon>Neoptera</taxon>
        <taxon>Paraneoptera</taxon>
        <taxon>Hemiptera</taxon>
        <taxon>Sternorrhyncha</taxon>
        <taxon>Aphidomorpha</taxon>
        <taxon>Aphidoidea</taxon>
        <taxon>Aphididae</taxon>
        <taxon>Aphidini</taxon>
        <taxon>Aphis</taxon>
        <taxon>Aphis</taxon>
    </lineage>
</organism>
<comment type="caution">
    <text evidence="9">The sequence shown here is derived from an EMBL/GenBank/DDBJ whole genome shotgun (WGS) entry which is preliminary data.</text>
</comment>
<proteinExistence type="inferred from homology"/>
<dbReference type="Pfam" id="PF13359">
    <property type="entry name" value="DDE_Tnp_4"/>
    <property type="match status" value="1"/>
</dbReference>
<keyword evidence="10" id="KW-1185">Reference proteome</keyword>
<evidence type="ECO:0000256" key="6">
    <source>
        <dbReference type="ARBA" id="ARBA00022801"/>
    </source>
</evidence>
<comment type="similarity">
    <text evidence="3">Belongs to the HARBI1 family.</text>
</comment>
<keyword evidence="5" id="KW-0479">Metal-binding</keyword>
<protein>
    <recommendedName>
        <fullName evidence="8">DDE Tnp4 domain-containing protein</fullName>
    </recommendedName>
</protein>
<dbReference type="GO" id="GO:0046872">
    <property type="term" value="F:metal ion binding"/>
    <property type="evidence" value="ECO:0007669"/>
    <property type="project" value="UniProtKB-KW"/>
</dbReference>
<dbReference type="AlphaFoldDB" id="A0A6G0UAW0"/>
<accession>A0A6G0UAW0</accession>
<evidence type="ECO:0000256" key="5">
    <source>
        <dbReference type="ARBA" id="ARBA00022723"/>
    </source>
</evidence>
<evidence type="ECO:0000259" key="8">
    <source>
        <dbReference type="Pfam" id="PF13359"/>
    </source>
</evidence>
<keyword evidence="6" id="KW-0378">Hydrolase</keyword>
<sequence>MDGTIVLLIRVIVCIHCEYNKVFDFNEMIKCVWQTVMSLCYANVMLSLCQTLENYLFMGTKIPLKMSSLAEILGLAEAAGELDEPMQSKRKRYWVHPLHSSRESDMRFTTFFSEIKKYPEKFFNYYRMLILSFEELLEKVRPKITKEITHLRNPISAEERLTVTLRYHYHYAYLSIIYLSTGIHFSALHFDFRIGKSTINQIVHETCQILWSVLQPTEMPEPNREKWIEISELFYKKTNFPNCLGSIDGKHIRCRNPNNSGSLFYNYKKYFSIVLMAVVDANLNFIFIDVGAYGREADSNVFRNSVFGKKLYRNQLQIPDPVSLPLTENNLQPFVFVADETFGLHTNLLRPYPGRRLNNTRRIFNYRLSRARRTVECAFGVLANKWNVLHTTIIVEPVFCDYIIKACCVLHNFVRKRDRCNYDEDVVDTAYINNLDDFQGHGRLINRNGMEIRDNFANYFINEGAVLFQYRTTL</sequence>
<evidence type="ECO:0000313" key="10">
    <source>
        <dbReference type="Proteomes" id="UP000475862"/>
    </source>
</evidence>
<dbReference type="PANTHER" id="PTHR22930">
    <property type="match status" value="1"/>
</dbReference>
<keyword evidence="7" id="KW-0539">Nucleus</keyword>
<evidence type="ECO:0000256" key="7">
    <source>
        <dbReference type="ARBA" id="ARBA00023242"/>
    </source>
</evidence>
<dbReference type="Proteomes" id="UP000475862">
    <property type="component" value="Unassembled WGS sequence"/>
</dbReference>
<gene>
    <name evidence="9" type="ORF">AGLY_000929</name>
</gene>
<dbReference type="GO" id="GO:0004518">
    <property type="term" value="F:nuclease activity"/>
    <property type="evidence" value="ECO:0007669"/>
    <property type="project" value="UniProtKB-KW"/>
</dbReference>
<evidence type="ECO:0000256" key="2">
    <source>
        <dbReference type="ARBA" id="ARBA00004123"/>
    </source>
</evidence>